<comment type="caution">
    <text evidence="1">The sequence shown here is derived from an EMBL/GenBank/DDBJ whole genome shotgun (WGS) entry which is preliminary data.</text>
</comment>
<dbReference type="RefSeq" id="XP_001828786.2">
    <property type="nucleotide sequence ID" value="XM_001828734.2"/>
</dbReference>
<name>A8N1L3_COPC7</name>
<accession>A8N1L3</accession>
<protein>
    <submittedName>
        <fullName evidence="1">Uncharacterized protein</fullName>
    </submittedName>
</protein>
<sequence>MPTSTEPFEVLFEFTNDGPELVTLQLTPGSTTEYVTSSPSVSEGPTTRLYPKESVSLVLNAGATYHYMVKQSTRKAQISYK</sequence>
<dbReference type="KEGG" id="cci:CC1G_06772"/>
<proteinExistence type="predicted"/>
<evidence type="ECO:0000313" key="1">
    <source>
        <dbReference type="EMBL" id="EAU93052.2"/>
    </source>
</evidence>
<dbReference type="EMBL" id="AACS02000001">
    <property type="protein sequence ID" value="EAU93052.2"/>
    <property type="molecule type" value="Genomic_DNA"/>
</dbReference>
<dbReference type="AlphaFoldDB" id="A8N1L3"/>
<reference evidence="1 2" key="1">
    <citation type="journal article" date="2010" name="Proc. Natl. Acad. Sci. U.S.A.">
        <title>Insights into evolution of multicellular fungi from the assembled chromosomes of the mushroom Coprinopsis cinerea (Coprinus cinereus).</title>
        <authorList>
            <person name="Stajich J.E."/>
            <person name="Wilke S.K."/>
            <person name="Ahren D."/>
            <person name="Au C.H."/>
            <person name="Birren B.W."/>
            <person name="Borodovsky M."/>
            <person name="Burns C."/>
            <person name="Canback B."/>
            <person name="Casselton L.A."/>
            <person name="Cheng C.K."/>
            <person name="Deng J."/>
            <person name="Dietrich F.S."/>
            <person name="Fargo D.C."/>
            <person name="Farman M.L."/>
            <person name="Gathman A.C."/>
            <person name="Goldberg J."/>
            <person name="Guigo R."/>
            <person name="Hoegger P.J."/>
            <person name="Hooker J.B."/>
            <person name="Huggins A."/>
            <person name="James T.Y."/>
            <person name="Kamada T."/>
            <person name="Kilaru S."/>
            <person name="Kodira C."/>
            <person name="Kues U."/>
            <person name="Kupfer D."/>
            <person name="Kwan H.S."/>
            <person name="Lomsadze A."/>
            <person name="Li W."/>
            <person name="Lilly W.W."/>
            <person name="Ma L.J."/>
            <person name="Mackey A.J."/>
            <person name="Manning G."/>
            <person name="Martin F."/>
            <person name="Muraguchi H."/>
            <person name="Natvig D.O."/>
            <person name="Palmerini H."/>
            <person name="Ramesh M.A."/>
            <person name="Rehmeyer C.J."/>
            <person name="Roe B.A."/>
            <person name="Shenoy N."/>
            <person name="Stanke M."/>
            <person name="Ter-Hovhannisyan V."/>
            <person name="Tunlid A."/>
            <person name="Velagapudi R."/>
            <person name="Vision T.J."/>
            <person name="Zeng Q."/>
            <person name="Zolan M.E."/>
            <person name="Pukkila P.J."/>
        </authorList>
    </citation>
    <scope>NUCLEOTIDE SEQUENCE [LARGE SCALE GENOMIC DNA]</scope>
    <source>
        <strain evidence="2">Okayama-7 / 130 / ATCC MYA-4618 / FGSC 9003</strain>
    </source>
</reference>
<dbReference type="InParanoid" id="A8N1L3"/>
<dbReference type="Proteomes" id="UP000001861">
    <property type="component" value="Unassembled WGS sequence"/>
</dbReference>
<gene>
    <name evidence="1" type="ORF">CC1G_06772</name>
</gene>
<dbReference type="VEuPathDB" id="FungiDB:CC1G_06772"/>
<dbReference type="HOGENOM" id="CLU_188564_1_0_1"/>
<dbReference type="OMA" id="TICFPHT"/>
<dbReference type="GeneID" id="6005212"/>
<evidence type="ECO:0000313" key="2">
    <source>
        <dbReference type="Proteomes" id="UP000001861"/>
    </source>
</evidence>
<dbReference type="eggNOG" id="ENOG502QY7V">
    <property type="taxonomic scope" value="Eukaryota"/>
</dbReference>
<keyword evidence="2" id="KW-1185">Reference proteome</keyword>
<dbReference type="OrthoDB" id="3249150at2759"/>
<organism evidence="1 2">
    <name type="scientific">Coprinopsis cinerea (strain Okayama-7 / 130 / ATCC MYA-4618 / FGSC 9003)</name>
    <name type="common">Inky cap fungus</name>
    <name type="synonym">Hormographiella aspergillata</name>
    <dbReference type="NCBI Taxonomy" id="240176"/>
    <lineage>
        <taxon>Eukaryota</taxon>
        <taxon>Fungi</taxon>
        <taxon>Dikarya</taxon>
        <taxon>Basidiomycota</taxon>
        <taxon>Agaricomycotina</taxon>
        <taxon>Agaricomycetes</taxon>
        <taxon>Agaricomycetidae</taxon>
        <taxon>Agaricales</taxon>
        <taxon>Agaricineae</taxon>
        <taxon>Psathyrellaceae</taxon>
        <taxon>Coprinopsis</taxon>
    </lineage>
</organism>